<feature type="binding site" evidence="7">
    <location>
        <position position="180"/>
    </location>
    <ligand>
        <name>L-glutamine</name>
        <dbReference type="ChEBI" id="CHEBI:58359"/>
    </ligand>
</feature>
<proteinExistence type="inferred from homology"/>
<comment type="similarity">
    <text evidence="2 7">In the C-terminal section; belongs to the NAD synthetase family.</text>
</comment>
<dbReference type="GO" id="GO:0009435">
    <property type="term" value="P:NAD+ biosynthetic process"/>
    <property type="evidence" value="ECO:0007669"/>
    <property type="project" value="UniProtKB-UniRule"/>
</dbReference>
<evidence type="ECO:0000256" key="8">
    <source>
        <dbReference type="RuleBase" id="RU003811"/>
    </source>
</evidence>
<evidence type="ECO:0000256" key="5">
    <source>
        <dbReference type="ARBA" id="ARBA00022840"/>
    </source>
</evidence>
<feature type="domain" description="CN hydrolase" evidence="9">
    <location>
        <begin position="3"/>
        <end position="254"/>
    </location>
</feature>
<dbReference type="Proteomes" id="UP000186914">
    <property type="component" value="Unassembled WGS sequence"/>
</dbReference>
<evidence type="ECO:0000256" key="4">
    <source>
        <dbReference type="ARBA" id="ARBA00022741"/>
    </source>
</evidence>
<protein>
    <recommendedName>
        <fullName evidence="7">Glutamine-dependent NAD(+) synthetase</fullName>
        <ecNumber evidence="7">6.3.5.1</ecNumber>
    </recommendedName>
    <alternativeName>
        <fullName evidence="7">NAD(+) synthase [glutamine-hydrolyzing]</fullName>
    </alternativeName>
</protein>
<reference evidence="11" key="1">
    <citation type="submission" date="2017-01" db="EMBL/GenBank/DDBJ databases">
        <authorList>
            <person name="Varghese N."/>
            <person name="Submissions S."/>
        </authorList>
    </citation>
    <scope>NUCLEOTIDE SEQUENCE [LARGE SCALE GENOMIC DNA]</scope>
    <source>
        <strain evidence="11">CGMCC 1.7737</strain>
    </source>
</reference>
<dbReference type="Pfam" id="PF00795">
    <property type="entry name" value="CN_hydrolase"/>
    <property type="match status" value="1"/>
</dbReference>
<evidence type="ECO:0000256" key="3">
    <source>
        <dbReference type="ARBA" id="ARBA00022598"/>
    </source>
</evidence>
<dbReference type="CDD" id="cd00553">
    <property type="entry name" value="NAD_synthase"/>
    <property type="match status" value="1"/>
</dbReference>
<keyword evidence="5 7" id="KW-0067">ATP-binding</keyword>
<feature type="binding site" evidence="7">
    <location>
        <position position="383"/>
    </location>
    <ligand>
        <name>deamido-NAD(+)</name>
        <dbReference type="ChEBI" id="CHEBI:58437"/>
        <note>ligand shared between two neighboring subunits</note>
    </ligand>
</feature>
<feature type="binding site" evidence="7">
    <location>
        <position position="186"/>
    </location>
    <ligand>
        <name>L-glutamine</name>
        <dbReference type="ChEBI" id="CHEBI:58359"/>
    </ligand>
</feature>
<comment type="caution">
    <text evidence="7">Lacks conserved residue(s) required for the propagation of feature annotation.</text>
</comment>
<sequence>MEITATLAQINPTTADIEGNTEQILDELERATADGADIVVFPEMAITGYCILDLVEDDALINENQIALDRIRERTGETVVVVGFVDEDNEGKYNAAAVLQDGSIKGVVHKVLLPNYRYFDDERYFEPGEEVAPIDVEIGGRTVSLGVSVCEDLWDEGYDRKPIAELAREGADVIVNINASPFATGKRQERHELIQRHINATGLPVLYLNTVGVADVGKNVLIFDGDSLAYAADGTFLARGEQFEEDRVTVTVGGSKPTLDVPHPRSSPVRECREQELYEALVTGLRDYVRKTGFEKVIEPVSGGIDSALGLAICVDALGPENVIAFNLPSTVNTQTTKDLAEELADNFGVEYQVLPIQSIYDEIVRVYETHVESVESATAKENVYARVRGLLMMLVSNDSSEDAPAMLISNGNETEMALGYVTLYGDMSGGLNLLGDLSKMDIYAVAKYVNERHGRKLIPSETFEIRPSAELSSSQVDPFDYPTVAPIVGDLLERRWSPSDLVERFTAGELDVERYGEDNHGRTVYERYDAQAFETVVYDTYRRLTKSTFKRVQASPVVAVSRRAFGTDFREPIINKWEGKPTDWS</sequence>
<dbReference type="OrthoDB" id="39312at2157"/>
<evidence type="ECO:0000259" key="9">
    <source>
        <dbReference type="PROSITE" id="PS50263"/>
    </source>
</evidence>
<feature type="active site" description="Nucleophile; for glutaminase activity" evidence="7">
    <location>
        <position position="150"/>
    </location>
</feature>
<dbReference type="InterPro" id="IPR036526">
    <property type="entry name" value="C-N_Hydrolase_sf"/>
</dbReference>
<organism evidence="10 11">
    <name type="scientific">Haladaptatus litoreus</name>
    <dbReference type="NCBI Taxonomy" id="553468"/>
    <lineage>
        <taxon>Archaea</taxon>
        <taxon>Methanobacteriati</taxon>
        <taxon>Methanobacteriota</taxon>
        <taxon>Stenosarchaea group</taxon>
        <taxon>Halobacteria</taxon>
        <taxon>Halobacteriales</taxon>
        <taxon>Haladaptataceae</taxon>
        <taxon>Haladaptatus</taxon>
    </lineage>
</organism>
<comment type="pathway">
    <text evidence="1 7">Cofactor biosynthesis; NAD(+) biosynthesis; NAD(+) from deamido-NAD(+) (L-Gln route): step 1/1.</text>
</comment>
<dbReference type="SUPFAM" id="SSF56317">
    <property type="entry name" value="Carbon-nitrogen hydrolase"/>
    <property type="match status" value="1"/>
</dbReference>
<accession>A0A1N7CNB8</accession>
<dbReference type="InterPro" id="IPR003010">
    <property type="entry name" value="C-N_Hydrolase"/>
</dbReference>
<dbReference type="InterPro" id="IPR022310">
    <property type="entry name" value="NAD/GMP_synthase"/>
</dbReference>
<dbReference type="NCBIfam" id="TIGR00552">
    <property type="entry name" value="nadE"/>
    <property type="match status" value="1"/>
</dbReference>
<gene>
    <name evidence="7" type="primary">nadE</name>
    <name evidence="10" type="ORF">SAMN05421858_3124</name>
</gene>
<dbReference type="Gene3D" id="3.60.110.10">
    <property type="entry name" value="Carbon-nitrogen hydrolase"/>
    <property type="match status" value="1"/>
</dbReference>
<dbReference type="Pfam" id="PF02540">
    <property type="entry name" value="NAD_synthase"/>
    <property type="match status" value="1"/>
</dbReference>
<feature type="active site" description="Proton acceptor; for glutaminase activity" evidence="7">
    <location>
        <position position="43"/>
    </location>
</feature>
<feature type="binding site" evidence="7">
    <location>
        <position position="116"/>
    </location>
    <ligand>
        <name>L-glutamine</name>
        <dbReference type="ChEBI" id="CHEBI:58359"/>
    </ligand>
</feature>
<evidence type="ECO:0000256" key="6">
    <source>
        <dbReference type="ARBA" id="ARBA00023027"/>
    </source>
</evidence>
<dbReference type="GO" id="GO:0005524">
    <property type="term" value="F:ATP binding"/>
    <property type="evidence" value="ECO:0007669"/>
    <property type="project" value="UniProtKB-UniRule"/>
</dbReference>
<dbReference type="EMBL" id="FTNO01000003">
    <property type="protein sequence ID" value="SIR65063.1"/>
    <property type="molecule type" value="Genomic_DNA"/>
</dbReference>
<name>A0A1N7CNB8_9EURY</name>
<dbReference type="GO" id="GO:0008795">
    <property type="term" value="F:NAD+ synthase activity"/>
    <property type="evidence" value="ECO:0007669"/>
    <property type="project" value="UniProtKB-UniRule"/>
</dbReference>
<evidence type="ECO:0000256" key="7">
    <source>
        <dbReference type="HAMAP-Rule" id="MF_02090"/>
    </source>
</evidence>
<evidence type="ECO:0000313" key="10">
    <source>
        <dbReference type="EMBL" id="SIR65063.1"/>
    </source>
</evidence>
<comment type="similarity">
    <text evidence="8">Belongs to the NAD synthetase family.</text>
</comment>
<evidence type="ECO:0000313" key="11">
    <source>
        <dbReference type="Proteomes" id="UP000186914"/>
    </source>
</evidence>
<feature type="binding site" evidence="7">
    <location>
        <position position="416"/>
    </location>
    <ligand>
        <name>deamido-NAD(+)</name>
        <dbReference type="ChEBI" id="CHEBI:58437"/>
        <note>ligand shared between two neighboring subunits</note>
    </ligand>
</feature>
<comment type="catalytic activity">
    <reaction evidence="7">
        <text>deamido-NAD(+) + L-glutamine + ATP + H2O = L-glutamate + AMP + diphosphate + NAD(+) + H(+)</text>
        <dbReference type="Rhea" id="RHEA:24384"/>
        <dbReference type="ChEBI" id="CHEBI:15377"/>
        <dbReference type="ChEBI" id="CHEBI:15378"/>
        <dbReference type="ChEBI" id="CHEBI:29985"/>
        <dbReference type="ChEBI" id="CHEBI:30616"/>
        <dbReference type="ChEBI" id="CHEBI:33019"/>
        <dbReference type="ChEBI" id="CHEBI:57540"/>
        <dbReference type="ChEBI" id="CHEBI:58359"/>
        <dbReference type="ChEBI" id="CHEBI:58437"/>
        <dbReference type="ChEBI" id="CHEBI:456215"/>
        <dbReference type="EC" id="6.3.5.1"/>
    </reaction>
</comment>
<dbReference type="PROSITE" id="PS50263">
    <property type="entry name" value="CN_HYDROLASE"/>
    <property type="match status" value="1"/>
</dbReference>
<feature type="active site" description="For glutaminase activity" evidence="7">
    <location>
        <position position="110"/>
    </location>
</feature>
<keyword evidence="4 7" id="KW-0547">Nucleotide-binding</keyword>
<dbReference type="SUPFAM" id="SSF52402">
    <property type="entry name" value="Adenine nucleotide alpha hydrolases-like"/>
    <property type="match status" value="1"/>
</dbReference>
<evidence type="ECO:0000256" key="2">
    <source>
        <dbReference type="ARBA" id="ARBA00007145"/>
    </source>
</evidence>
<dbReference type="GO" id="GO:0005737">
    <property type="term" value="C:cytoplasm"/>
    <property type="evidence" value="ECO:0007669"/>
    <property type="project" value="InterPro"/>
</dbReference>
<dbReference type="InterPro" id="IPR014729">
    <property type="entry name" value="Rossmann-like_a/b/a_fold"/>
</dbReference>
<dbReference type="PANTHER" id="PTHR23090:SF9">
    <property type="entry name" value="GLUTAMINE-DEPENDENT NAD(+) SYNTHETASE"/>
    <property type="match status" value="1"/>
</dbReference>
<dbReference type="InterPro" id="IPR003694">
    <property type="entry name" value="NAD_synthase"/>
</dbReference>
<dbReference type="AlphaFoldDB" id="A0A1N7CNB8"/>
<dbReference type="HAMAP" id="MF_02090">
    <property type="entry name" value="NadE_glutamine_dep"/>
    <property type="match status" value="1"/>
</dbReference>
<keyword evidence="11" id="KW-1185">Reference proteome</keyword>
<keyword evidence="6 7" id="KW-0520">NAD</keyword>
<dbReference type="EC" id="6.3.5.1" evidence="7"/>
<dbReference type="InterPro" id="IPR014445">
    <property type="entry name" value="Gln-dep_NAD_synthase"/>
</dbReference>
<dbReference type="CDD" id="cd07570">
    <property type="entry name" value="GAT_Gln-NAD-synth"/>
    <property type="match status" value="1"/>
</dbReference>
<dbReference type="PANTHER" id="PTHR23090">
    <property type="entry name" value="NH 3 /GLUTAMINE-DEPENDENT NAD + SYNTHETASE"/>
    <property type="match status" value="1"/>
</dbReference>
<dbReference type="RefSeq" id="WP_076431083.1">
    <property type="nucleotide sequence ID" value="NZ_FTNO01000003.1"/>
</dbReference>
<dbReference type="UniPathway" id="UPA00253">
    <property type="reaction ID" value="UER00334"/>
</dbReference>
<comment type="function">
    <text evidence="7">Catalyzes the ATP-dependent amidation of deamido-NAD to form NAD. Uses L-glutamine as a nitrogen source.</text>
</comment>
<evidence type="ECO:0000256" key="1">
    <source>
        <dbReference type="ARBA" id="ARBA00005188"/>
    </source>
</evidence>
<feature type="binding site" evidence="7">
    <location>
        <begin position="300"/>
        <end position="307"/>
    </location>
    <ligand>
        <name>ATP</name>
        <dbReference type="ChEBI" id="CHEBI:30616"/>
    </ligand>
</feature>
<keyword evidence="3 7" id="KW-0436">Ligase</keyword>
<dbReference type="GO" id="GO:0003952">
    <property type="term" value="F:NAD+ synthase (glutamine-hydrolyzing) activity"/>
    <property type="evidence" value="ECO:0007669"/>
    <property type="project" value="UniProtKB-EC"/>
</dbReference>
<dbReference type="Gene3D" id="3.40.50.620">
    <property type="entry name" value="HUPs"/>
    <property type="match status" value="1"/>
</dbReference>
<feature type="binding site" evidence="7">
    <location>
        <position position="551"/>
    </location>
    <ligand>
        <name>deamido-NAD(+)</name>
        <dbReference type="ChEBI" id="CHEBI:58437"/>
        <note>ligand shared between two neighboring subunits</note>
    </ligand>
</feature>
<dbReference type="GO" id="GO:0004359">
    <property type="term" value="F:glutaminase activity"/>
    <property type="evidence" value="ECO:0007669"/>
    <property type="project" value="InterPro"/>
</dbReference>
<dbReference type="PIRSF" id="PIRSF006630">
    <property type="entry name" value="NADS_GAT"/>
    <property type="match status" value="1"/>
</dbReference>